<evidence type="ECO:0000256" key="9">
    <source>
        <dbReference type="ARBA" id="ARBA00023136"/>
    </source>
</evidence>
<evidence type="ECO:0000256" key="6">
    <source>
        <dbReference type="ARBA" id="ARBA00022692"/>
    </source>
</evidence>
<keyword evidence="8 10" id="KW-1133">Transmembrane helix</keyword>
<evidence type="ECO:0000313" key="12">
    <source>
        <dbReference type="Proteomes" id="UP000639396"/>
    </source>
</evidence>
<comment type="caution">
    <text evidence="11">The sequence shown here is derived from an EMBL/GenBank/DDBJ whole genome shotgun (WGS) entry which is preliminary data.</text>
</comment>
<comment type="function">
    <text evidence="1 10">Controls the rotational direction of flagella during chemotaxis.</text>
</comment>
<protein>
    <recommendedName>
        <fullName evidence="10">Flagellar protein FliL</fullName>
    </recommendedName>
</protein>
<keyword evidence="6 10" id="KW-0812">Transmembrane</keyword>
<dbReference type="GO" id="GO:0005886">
    <property type="term" value="C:plasma membrane"/>
    <property type="evidence" value="ECO:0007669"/>
    <property type="project" value="UniProtKB-SubCell"/>
</dbReference>
<organism evidence="11 12">
    <name type="scientific">Paenibacillus oceani</name>
    <dbReference type="NCBI Taxonomy" id="2772510"/>
    <lineage>
        <taxon>Bacteria</taxon>
        <taxon>Bacillati</taxon>
        <taxon>Bacillota</taxon>
        <taxon>Bacilli</taxon>
        <taxon>Bacillales</taxon>
        <taxon>Paenibacillaceae</taxon>
        <taxon>Paenibacillus</taxon>
    </lineage>
</organism>
<evidence type="ECO:0000256" key="10">
    <source>
        <dbReference type="RuleBase" id="RU364125"/>
    </source>
</evidence>
<keyword evidence="11" id="KW-0282">Flagellum</keyword>
<keyword evidence="11" id="KW-0966">Cell projection</keyword>
<feature type="transmembrane region" description="Helical" evidence="10">
    <location>
        <begin position="6"/>
        <end position="26"/>
    </location>
</feature>
<keyword evidence="11" id="KW-0969">Cilium</keyword>
<dbReference type="GO" id="GO:0009425">
    <property type="term" value="C:bacterial-type flagellum basal body"/>
    <property type="evidence" value="ECO:0007669"/>
    <property type="project" value="InterPro"/>
</dbReference>
<dbReference type="GO" id="GO:0071978">
    <property type="term" value="P:bacterial-type flagellum-dependent swarming motility"/>
    <property type="evidence" value="ECO:0007669"/>
    <property type="project" value="TreeGrafter"/>
</dbReference>
<keyword evidence="12" id="KW-1185">Reference proteome</keyword>
<evidence type="ECO:0000256" key="2">
    <source>
        <dbReference type="ARBA" id="ARBA00004162"/>
    </source>
</evidence>
<dbReference type="PANTHER" id="PTHR35091">
    <property type="entry name" value="FLAGELLAR PROTEIN FLIL"/>
    <property type="match status" value="1"/>
</dbReference>
<gene>
    <name evidence="11" type="ORF">IDH45_12280</name>
</gene>
<keyword evidence="4 10" id="KW-1003">Cell membrane</keyword>
<keyword evidence="9 10" id="KW-0472">Membrane</keyword>
<name>A0A927CAL7_9BACL</name>
<keyword evidence="5 10" id="KW-0145">Chemotaxis</keyword>
<dbReference type="AlphaFoldDB" id="A0A927CAL7"/>
<comment type="subcellular location">
    <subcellularLocation>
        <location evidence="2">Cell membrane</location>
        <topology evidence="2">Single-pass membrane protein</topology>
    </subcellularLocation>
</comment>
<accession>A0A927CAL7</accession>
<evidence type="ECO:0000256" key="3">
    <source>
        <dbReference type="ARBA" id="ARBA00008281"/>
    </source>
</evidence>
<dbReference type="EMBL" id="JACXJA010000014">
    <property type="protein sequence ID" value="MBD2862761.1"/>
    <property type="molecule type" value="Genomic_DNA"/>
</dbReference>
<evidence type="ECO:0000256" key="1">
    <source>
        <dbReference type="ARBA" id="ARBA00002254"/>
    </source>
</evidence>
<sequence>MVQWLIMILIAITLIALASFILWEYLDKKSQSGDPTQQAANSVENVKPRKMSAKEEKANTVEFKDITTNLAGKNYVKINFAFLLEDSKAKEEFELLSTRVRSIILQTLADMTAEQAGGSKGQDLISTMLINKINPILSKGKLVRVDITDINITNN</sequence>
<evidence type="ECO:0000256" key="4">
    <source>
        <dbReference type="ARBA" id="ARBA00022475"/>
    </source>
</evidence>
<keyword evidence="7 10" id="KW-0283">Flagellar rotation</keyword>
<dbReference type="InterPro" id="IPR005503">
    <property type="entry name" value="FliL"/>
</dbReference>
<dbReference type="Pfam" id="PF03748">
    <property type="entry name" value="FliL"/>
    <property type="match status" value="1"/>
</dbReference>
<dbReference type="Proteomes" id="UP000639396">
    <property type="component" value="Unassembled WGS sequence"/>
</dbReference>
<evidence type="ECO:0000256" key="7">
    <source>
        <dbReference type="ARBA" id="ARBA00022779"/>
    </source>
</evidence>
<dbReference type="PANTHER" id="PTHR35091:SF2">
    <property type="entry name" value="FLAGELLAR PROTEIN FLIL"/>
    <property type="match status" value="1"/>
</dbReference>
<dbReference type="GO" id="GO:0006935">
    <property type="term" value="P:chemotaxis"/>
    <property type="evidence" value="ECO:0007669"/>
    <property type="project" value="UniProtKB-KW"/>
</dbReference>
<reference evidence="11" key="1">
    <citation type="submission" date="2020-09" db="EMBL/GenBank/DDBJ databases">
        <title>A novel bacterium of genus Paenibacillus, isolated from South China Sea.</title>
        <authorList>
            <person name="Huang H."/>
            <person name="Mo K."/>
            <person name="Hu Y."/>
        </authorList>
    </citation>
    <scope>NUCLEOTIDE SEQUENCE</scope>
    <source>
        <strain evidence="11">IB182363</strain>
    </source>
</reference>
<evidence type="ECO:0000256" key="5">
    <source>
        <dbReference type="ARBA" id="ARBA00022500"/>
    </source>
</evidence>
<comment type="similarity">
    <text evidence="3 10">Belongs to the FliL family.</text>
</comment>
<evidence type="ECO:0000313" key="11">
    <source>
        <dbReference type="EMBL" id="MBD2862761.1"/>
    </source>
</evidence>
<proteinExistence type="inferred from homology"/>
<evidence type="ECO:0000256" key="8">
    <source>
        <dbReference type="ARBA" id="ARBA00022989"/>
    </source>
</evidence>